<organism evidence="1 2">
    <name type="scientific">Georgfuchsia toluolica</name>
    <dbReference type="NCBI Taxonomy" id="424218"/>
    <lineage>
        <taxon>Bacteria</taxon>
        <taxon>Pseudomonadati</taxon>
        <taxon>Pseudomonadota</taxon>
        <taxon>Betaproteobacteria</taxon>
        <taxon>Nitrosomonadales</taxon>
        <taxon>Sterolibacteriaceae</taxon>
        <taxon>Georgfuchsia</taxon>
    </lineage>
</organism>
<reference evidence="1" key="1">
    <citation type="submission" date="2021-04" db="EMBL/GenBank/DDBJ databases">
        <authorList>
            <person name="Hornung B."/>
        </authorList>
    </citation>
    <scope>NUCLEOTIDE SEQUENCE</scope>
    <source>
        <strain evidence="1">G5G6</strain>
    </source>
</reference>
<dbReference type="Proteomes" id="UP000742786">
    <property type="component" value="Unassembled WGS sequence"/>
</dbReference>
<evidence type="ECO:0000313" key="1">
    <source>
        <dbReference type="EMBL" id="CAG4882806.1"/>
    </source>
</evidence>
<name>A0A916J3M8_9PROT</name>
<protein>
    <submittedName>
        <fullName evidence="1">Uncharacterized protein</fullName>
    </submittedName>
</protein>
<accession>A0A916J3M8</accession>
<sequence>MNDEALESLLKTYYGPFKLGSHGFVARATQMPIFVKYLFQTGTFGFYSLVMHINHSSIANCEYVLAKPRSIGL</sequence>
<evidence type="ECO:0000313" key="2">
    <source>
        <dbReference type="Proteomes" id="UP000742786"/>
    </source>
</evidence>
<dbReference type="EMBL" id="CAJQUM010000001">
    <property type="protein sequence ID" value="CAG4882806.1"/>
    <property type="molecule type" value="Genomic_DNA"/>
</dbReference>
<dbReference type="AlphaFoldDB" id="A0A916J3M8"/>
<proteinExistence type="predicted"/>
<keyword evidence="2" id="KW-1185">Reference proteome</keyword>
<gene>
    <name evidence="1" type="ORF">GTOL_10688</name>
</gene>
<comment type="caution">
    <text evidence="1">The sequence shown here is derived from an EMBL/GenBank/DDBJ whole genome shotgun (WGS) entry which is preliminary data.</text>
</comment>